<dbReference type="STRING" id="1122185.N792_00985"/>
<dbReference type="OrthoDB" id="5636356at2"/>
<dbReference type="InterPro" id="IPR010982">
    <property type="entry name" value="Lambda_DNA-bd_dom_sf"/>
</dbReference>
<dbReference type="PROSITE" id="PS50943">
    <property type="entry name" value="HTH_CROC1"/>
    <property type="match status" value="1"/>
</dbReference>
<comment type="caution">
    <text evidence="2">The sequence shown here is derived from an EMBL/GenBank/DDBJ whole genome shotgun (WGS) entry which is preliminary data.</text>
</comment>
<gene>
    <name evidence="2" type="ORF">N792_00985</name>
</gene>
<dbReference type="AlphaFoldDB" id="A0A0A0ERN5"/>
<evidence type="ECO:0000313" key="2">
    <source>
        <dbReference type="EMBL" id="KGM52845.1"/>
    </source>
</evidence>
<sequence length="131" mass="14496">MGDERHEFSLRLAAAMRGKGYAPRPGVLHKLFNSHYEGQSVAFSTASKWLSGQALPRQDRLQVLAALFNVEPHVLRFGGKLRVGEARLDWTAQLGPQDREMIQAFVGLPSTQRKLVRELVSTLAEAVKTGA</sequence>
<dbReference type="InterPro" id="IPR001387">
    <property type="entry name" value="Cro/C1-type_HTH"/>
</dbReference>
<dbReference type="RefSeq" id="WP_036191618.1">
    <property type="nucleotide sequence ID" value="NZ_AVPS01000001.1"/>
</dbReference>
<dbReference type="Gene3D" id="1.10.260.40">
    <property type="entry name" value="lambda repressor-like DNA-binding domains"/>
    <property type="match status" value="1"/>
</dbReference>
<evidence type="ECO:0000259" key="1">
    <source>
        <dbReference type="PROSITE" id="PS50943"/>
    </source>
</evidence>
<dbReference type="EMBL" id="AVPS01000001">
    <property type="protein sequence ID" value="KGM52845.1"/>
    <property type="molecule type" value="Genomic_DNA"/>
</dbReference>
<accession>A0A0A0ERN5</accession>
<organism evidence="2 3">
    <name type="scientific">Lysobacter concretionis Ko07 = DSM 16239</name>
    <dbReference type="NCBI Taxonomy" id="1122185"/>
    <lineage>
        <taxon>Bacteria</taxon>
        <taxon>Pseudomonadati</taxon>
        <taxon>Pseudomonadota</taxon>
        <taxon>Gammaproteobacteria</taxon>
        <taxon>Lysobacterales</taxon>
        <taxon>Lysobacteraceae</taxon>
        <taxon>Novilysobacter</taxon>
    </lineage>
</organism>
<reference evidence="2 3" key="1">
    <citation type="submission" date="2013-08" db="EMBL/GenBank/DDBJ databases">
        <title>Genome sequencing of Lysobacter.</title>
        <authorList>
            <person name="Zhang S."/>
            <person name="Wang G."/>
        </authorList>
    </citation>
    <scope>NUCLEOTIDE SEQUENCE [LARGE SCALE GENOMIC DNA]</scope>
    <source>
        <strain evidence="2 3">Ko07</strain>
    </source>
</reference>
<keyword evidence="3" id="KW-1185">Reference proteome</keyword>
<proteinExistence type="predicted"/>
<dbReference type="eggNOG" id="COG2320">
    <property type="taxonomic scope" value="Bacteria"/>
</dbReference>
<dbReference type="Proteomes" id="UP000030017">
    <property type="component" value="Unassembled WGS sequence"/>
</dbReference>
<name>A0A0A0ERN5_9GAMM</name>
<feature type="domain" description="HTH cro/C1-type" evidence="1">
    <location>
        <begin position="41"/>
        <end position="75"/>
    </location>
</feature>
<evidence type="ECO:0000313" key="3">
    <source>
        <dbReference type="Proteomes" id="UP000030017"/>
    </source>
</evidence>
<protein>
    <recommendedName>
        <fullName evidence="1">HTH cro/C1-type domain-containing protein</fullName>
    </recommendedName>
</protein>
<dbReference type="GO" id="GO:0003677">
    <property type="term" value="F:DNA binding"/>
    <property type="evidence" value="ECO:0007669"/>
    <property type="project" value="InterPro"/>
</dbReference>